<protein>
    <submittedName>
        <fullName evidence="1">Uncharacterized protein</fullName>
    </submittedName>
</protein>
<evidence type="ECO:0000313" key="1">
    <source>
        <dbReference type="EMBL" id="MBX74351.1"/>
    </source>
</evidence>
<dbReference type="AlphaFoldDB" id="A0A2P2R565"/>
<name>A0A2P2R565_RHIMU</name>
<dbReference type="EMBL" id="GGEC01093867">
    <property type="protein sequence ID" value="MBX74351.1"/>
    <property type="molecule type" value="Transcribed_RNA"/>
</dbReference>
<proteinExistence type="predicted"/>
<sequence length="34" mass="3969">MYVALACVYRKAVSMTRTMTFNFNGLTLPLQYYT</sequence>
<organism evidence="1">
    <name type="scientific">Rhizophora mucronata</name>
    <name type="common">Asiatic mangrove</name>
    <dbReference type="NCBI Taxonomy" id="61149"/>
    <lineage>
        <taxon>Eukaryota</taxon>
        <taxon>Viridiplantae</taxon>
        <taxon>Streptophyta</taxon>
        <taxon>Embryophyta</taxon>
        <taxon>Tracheophyta</taxon>
        <taxon>Spermatophyta</taxon>
        <taxon>Magnoliopsida</taxon>
        <taxon>eudicotyledons</taxon>
        <taxon>Gunneridae</taxon>
        <taxon>Pentapetalae</taxon>
        <taxon>rosids</taxon>
        <taxon>fabids</taxon>
        <taxon>Malpighiales</taxon>
        <taxon>Rhizophoraceae</taxon>
        <taxon>Rhizophora</taxon>
    </lineage>
</organism>
<accession>A0A2P2R565</accession>
<reference evidence="1" key="1">
    <citation type="submission" date="2018-02" db="EMBL/GenBank/DDBJ databases">
        <title>Rhizophora mucronata_Transcriptome.</title>
        <authorList>
            <person name="Meera S.P."/>
            <person name="Sreeshan A."/>
            <person name="Augustine A."/>
        </authorList>
    </citation>
    <scope>NUCLEOTIDE SEQUENCE</scope>
    <source>
        <tissue evidence="1">Leaf</tissue>
    </source>
</reference>